<keyword evidence="1" id="KW-0732">Signal</keyword>
<name>T1F3H1_HELRO</name>
<dbReference type="KEGG" id="hro:HELRODRAFT_170824"/>
<dbReference type="SUPFAM" id="SSF57501">
    <property type="entry name" value="Cystine-knot cytokines"/>
    <property type="match status" value="1"/>
</dbReference>
<dbReference type="RefSeq" id="XP_009014898.1">
    <property type="nucleotide sequence ID" value="XM_009016650.1"/>
</dbReference>
<evidence type="ECO:0000313" key="2">
    <source>
        <dbReference type="EMBL" id="ESO06802.1"/>
    </source>
</evidence>
<evidence type="ECO:0000313" key="3">
    <source>
        <dbReference type="EnsemblMetazoa" id="HelroP170824"/>
    </source>
</evidence>
<evidence type="ECO:0008006" key="5">
    <source>
        <dbReference type="Google" id="ProtNLM"/>
    </source>
</evidence>
<evidence type="ECO:0000313" key="4">
    <source>
        <dbReference type="Proteomes" id="UP000015101"/>
    </source>
</evidence>
<accession>T1F3H1</accession>
<keyword evidence="4" id="KW-1185">Reference proteome</keyword>
<sequence length="130" mass="14617">MIYFNTLNILKAVVLVNFLTGVFCKCAVISIKSGDDAPSIEVDDCGYYKTIANRMGNISVFKDIICSNKTLLNEDVNRIPKDIIQTRCSTEATDSNKCENNYFEIPVIRLLNGKWSWVLELIPVGCSEKK</sequence>
<proteinExistence type="predicted"/>
<dbReference type="Gene3D" id="2.10.90.10">
    <property type="entry name" value="Cystine-knot cytokines"/>
    <property type="match status" value="1"/>
</dbReference>
<feature type="signal peptide" evidence="1">
    <location>
        <begin position="1"/>
        <end position="24"/>
    </location>
</feature>
<dbReference type="EnsemblMetazoa" id="HelroT170824">
    <property type="protein sequence ID" value="HelroP170824"/>
    <property type="gene ID" value="HelroG170824"/>
</dbReference>
<protein>
    <recommendedName>
        <fullName evidence="5">Spaetzle domain-containing protein</fullName>
    </recommendedName>
</protein>
<reference evidence="2 4" key="2">
    <citation type="journal article" date="2013" name="Nature">
        <title>Insights into bilaterian evolution from three spiralian genomes.</title>
        <authorList>
            <person name="Simakov O."/>
            <person name="Marletaz F."/>
            <person name="Cho S.J."/>
            <person name="Edsinger-Gonzales E."/>
            <person name="Havlak P."/>
            <person name="Hellsten U."/>
            <person name="Kuo D.H."/>
            <person name="Larsson T."/>
            <person name="Lv J."/>
            <person name="Arendt D."/>
            <person name="Savage R."/>
            <person name="Osoegawa K."/>
            <person name="de Jong P."/>
            <person name="Grimwood J."/>
            <person name="Chapman J.A."/>
            <person name="Shapiro H."/>
            <person name="Aerts A."/>
            <person name="Otillar R.P."/>
            <person name="Terry A.Y."/>
            <person name="Boore J.L."/>
            <person name="Grigoriev I.V."/>
            <person name="Lindberg D.R."/>
            <person name="Seaver E.C."/>
            <person name="Weisblat D.A."/>
            <person name="Putnam N.H."/>
            <person name="Rokhsar D.S."/>
        </authorList>
    </citation>
    <scope>NUCLEOTIDE SEQUENCE</scope>
</reference>
<evidence type="ECO:0000256" key="1">
    <source>
        <dbReference type="SAM" id="SignalP"/>
    </source>
</evidence>
<reference evidence="4" key="1">
    <citation type="submission" date="2012-12" db="EMBL/GenBank/DDBJ databases">
        <authorList>
            <person name="Hellsten U."/>
            <person name="Grimwood J."/>
            <person name="Chapman J.A."/>
            <person name="Shapiro H."/>
            <person name="Aerts A."/>
            <person name="Otillar R.P."/>
            <person name="Terry A.Y."/>
            <person name="Boore J.L."/>
            <person name="Simakov O."/>
            <person name="Marletaz F."/>
            <person name="Cho S.-J."/>
            <person name="Edsinger-Gonzales E."/>
            <person name="Havlak P."/>
            <person name="Kuo D.-H."/>
            <person name="Larsson T."/>
            <person name="Lv J."/>
            <person name="Arendt D."/>
            <person name="Savage R."/>
            <person name="Osoegawa K."/>
            <person name="de Jong P."/>
            <person name="Lindberg D.R."/>
            <person name="Seaver E.C."/>
            <person name="Weisblat D.A."/>
            <person name="Putnam N.H."/>
            <person name="Grigoriev I.V."/>
            <person name="Rokhsar D.S."/>
        </authorList>
    </citation>
    <scope>NUCLEOTIDE SEQUENCE</scope>
</reference>
<dbReference type="EMBL" id="AMQM01003688">
    <property type="status" value="NOT_ANNOTATED_CDS"/>
    <property type="molecule type" value="Genomic_DNA"/>
</dbReference>
<dbReference type="GeneID" id="20203370"/>
<reference evidence="3" key="3">
    <citation type="submission" date="2015-06" db="UniProtKB">
        <authorList>
            <consortium name="EnsemblMetazoa"/>
        </authorList>
    </citation>
    <scope>IDENTIFICATION</scope>
</reference>
<dbReference type="InterPro" id="IPR029034">
    <property type="entry name" value="Cystine-knot_cytokine"/>
</dbReference>
<gene>
    <name evidence="3" type="primary">20203370</name>
    <name evidence="2" type="ORF">HELRODRAFT_170824</name>
</gene>
<dbReference type="Proteomes" id="UP000015101">
    <property type="component" value="Unassembled WGS sequence"/>
</dbReference>
<organism evidence="3 4">
    <name type="scientific">Helobdella robusta</name>
    <name type="common">Californian leech</name>
    <dbReference type="NCBI Taxonomy" id="6412"/>
    <lineage>
        <taxon>Eukaryota</taxon>
        <taxon>Metazoa</taxon>
        <taxon>Spiralia</taxon>
        <taxon>Lophotrochozoa</taxon>
        <taxon>Annelida</taxon>
        <taxon>Clitellata</taxon>
        <taxon>Hirudinea</taxon>
        <taxon>Rhynchobdellida</taxon>
        <taxon>Glossiphoniidae</taxon>
        <taxon>Helobdella</taxon>
    </lineage>
</organism>
<dbReference type="HOGENOM" id="CLU_1940369_0_0_1"/>
<feature type="chain" id="PRO_5010980276" description="Spaetzle domain-containing protein" evidence="1">
    <location>
        <begin position="25"/>
        <end position="130"/>
    </location>
</feature>
<dbReference type="InParanoid" id="T1F3H1"/>
<dbReference type="CTD" id="20203370"/>
<dbReference type="EMBL" id="KB096275">
    <property type="protein sequence ID" value="ESO06802.1"/>
    <property type="molecule type" value="Genomic_DNA"/>
</dbReference>
<dbReference type="AlphaFoldDB" id="T1F3H1"/>